<dbReference type="GO" id="GO:0000156">
    <property type="term" value="F:phosphorelay response regulator activity"/>
    <property type="evidence" value="ECO:0007669"/>
    <property type="project" value="InterPro"/>
</dbReference>
<evidence type="ECO:0000313" key="7">
    <source>
        <dbReference type="Proteomes" id="UP000011676"/>
    </source>
</evidence>
<keyword evidence="4" id="KW-0804">Transcription</keyword>
<accession>A0A829BR63</accession>
<evidence type="ECO:0000256" key="2">
    <source>
        <dbReference type="ARBA" id="ARBA00023015"/>
    </source>
</evidence>
<dbReference type="Gene3D" id="2.40.50.1020">
    <property type="entry name" value="LytTr DNA-binding domain"/>
    <property type="match status" value="1"/>
</dbReference>
<organism evidence="6 7">
    <name type="scientific">Streptococcus mutans SM6</name>
    <dbReference type="NCBI Taxonomy" id="857119"/>
    <lineage>
        <taxon>Bacteria</taxon>
        <taxon>Bacillati</taxon>
        <taxon>Bacillota</taxon>
        <taxon>Bacilli</taxon>
        <taxon>Lactobacillales</taxon>
        <taxon>Streptococcaceae</taxon>
        <taxon>Streptococcus</taxon>
    </lineage>
</organism>
<dbReference type="Proteomes" id="UP000011676">
    <property type="component" value="Unassembled WGS sequence"/>
</dbReference>
<dbReference type="AlphaFoldDB" id="A0A829BR63"/>
<proteinExistence type="predicted"/>
<sequence>MKLKIIKDSNFKEPLLQIYTRHIDKQTQRVIDFIQQRPNIVYGYKNKRLEFIPLEKVIRIFTENKQVLIQTPTDTYLAKQRLYFFEQELGTPFIRISQGEIINIKYIKQLNLTIRGSIEVTFKNGTVSFVARRSLKRFKEQLNL</sequence>
<comment type="caution">
    <text evidence="6">The sequence shown here is derived from an EMBL/GenBank/DDBJ whole genome shotgun (WGS) entry which is preliminary data.</text>
</comment>
<dbReference type="InterPro" id="IPR046947">
    <property type="entry name" value="LytR-like"/>
</dbReference>
<keyword evidence="1" id="KW-0963">Cytoplasm</keyword>
<reference evidence="6 7" key="1">
    <citation type="journal article" date="2013" name="Mol. Biol. Evol.">
        <title>Evolutionary and population genomics of the cavity causing bacteria Streptococcus mutans.</title>
        <authorList>
            <person name="Cornejo O.E."/>
            <person name="Lefebure T."/>
            <person name="Pavinski Bitar P.D."/>
            <person name="Lang P."/>
            <person name="Richards V.P."/>
            <person name="Eilertson K."/>
            <person name="Do T."/>
            <person name="Beighton D."/>
            <person name="Zeng L."/>
            <person name="Ahn S.J."/>
            <person name="Burne R.A."/>
            <person name="Siepel A."/>
            <person name="Bustamante C.D."/>
            <person name="Stanhope M.J."/>
        </authorList>
    </citation>
    <scope>NUCLEOTIDE SEQUENCE [LARGE SCALE GENOMIC DNA]</scope>
    <source>
        <strain evidence="6 7">SM6</strain>
    </source>
</reference>
<name>A0A829BR63_STRMG</name>
<evidence type="ECO:0000256" key="3">
    <source>
        <dbReference type="ARBA" id="ARBA00023125"/>
    </source>
</evidence>
<dbReference type="GO" id="GO:0003677">
    <property type="term" value="F:DNA binding"/>
    <property type="evidence" value="ECO:0007669"/>
    <property type="project" value="UniProtKB-KW"/>
</dbReference>
<dbReference type="EMBL" id="AHSR01000018">
    <property type="protein sequence ID" value="EMC24274.1"/>
    <property type="molecule type" value="Genomic_DNA"/>
</dbReference>
<keyword evidence="2" id="KW-0805">Transcription regulation</keyword>
<evidence type="ECO:0000259" key="5">
    <source>
        <dbReference type="PROSITE" id="PS50930"/>
    </source>
</evidence>
<evidence type="ECO:0000256" key="4">
    <source>
        <dbReference type="ARBA" id="ARBA00023163"/>
    </source>
</evidence>
<gene>
    <name evidence="6" type="ORF">SMU82_04308</name>
</gene>
<dbReference type="RefSeq" id="WP_002266979.1">
    <property type="nucleotide sequence ID" value="NZ_AHSR01000018.1"/>
</dbReference>
<evidence type="ECO:0000313" key="6">
    <source>
        <dbReference type="EMBL" id="EMC24274.1"/>
    </source>
</evidence>
<dbReference type="Pfam" id="PF04397">
    <property type="entry name" value="LytTR"/>
    <property type="match status" value="1"/>
</dbReference>
<keyword evidence="3" id="KW-0238">DNA-binding</keyword>
<dbReference type="InterPro" id="IPR007492">
    <property type="entry name" value="LytTR_DNA-bd_dom"/>
</dbReference>
<dbReference type="PROSITE" id="PS50930">
    <property type="entry name" value="HTH_LYTTR"/>
    <property type="match status" value="1"/>
</dbReference>
<dbReference type="PANTHER" id="PTHR37299:SF2">
    <property type="entry name" value="HTH LYTTR-TYPE DOMAIN-CONTAINING PROTEIN"/>
    <property type="match status" value="1"/>
</dbReference>
<protein>
    <recommendedName>
        <fullName evidence="5">HTH LytTR-type domain-containing protein</fullName>
    </recommendedName>
</protein>
<feature type="domain" description="HTH LytTR-type" evidence="5">
    <location>
        <begin position="41"/>
        <end position="144"/>
    </location>
</feature>
<dbReference type="PANTHER" id="PTHR37299">
    <property type="entry name" value="TRANSCRIPTIONAL REGULATOR-RELATED"/>
    <property type="match status" value="1"/>
</dbReference>
<dbReference type="SMART" id="SM00850">
    <property type="entry name" value="LytTR"/>
    <property type="match status" value="1"/>
</dbReference>
<evidence type="ECO:0000256" key="1">
    <source>
        <dbReference type="ARBA" id="ARBA00022490"/>
    </source>
</evidence>